<protein>
    <submittedName>
        <fullName evidence="2">Uncharacterized protein</fullName>
    </submittedName>
</protein>
<dbReference type="RefSeq" id="WP_200989342.1">
    <property type="nucleotide sequence ID" value="NZ_CP063311.1"/>
</dbReference>
<evidence type="ECO:0000313" key="3">
    <source>
        <dbReference type="Proteomes" id="UP000593846"/>
    </source>
</evidence>
<evidence type="ECO:0000256" key="1">
    <source>
        <dbReference type="SAM" id="Phobius"/>
    </source>
</evidence>
<feature type="transmembrane region" description="Helical" evidence="1">
    <location>
        <begin position="77"/>
        <end position="110"/>
    </location>
</feature>
<keyword evidence="1" id="KW-0812">Transmembrane</keyword>
<accession>A0A7S6RF77</accession>
<proteinExistence type="predicted"/>
<keyword evidence="3" id="KW-1185">Reference proteome</keyword>
<feature type="transmembrane region" description="Helical" evidence="1">
    <location>
        <begin position="122"/>
        <end position="145"/>
    </location>
</feature>
<dbReference type="EMBL" id="CP063311">
    <property type="protein sequence ID" value="QOV23809.1"/>
    <property type="molecule type" value="Genomic_DNA"/>
</dbReference>
<keyword evidence="1" id="KW-1133">Transmembrane helix</keyword>
<evidence type="ECO:0000313" key="2">
    <source>
        <dbReference type="EMBL" id="QOV23809.1"/>
    </source>
</evidence>
<dbReference type="Proteomes" id="UP000593846">
    <property type="component" value="Chromosome"/>
</dbReference>
<gene>
    <name evidence="2" type="ORF">IM676_05860</name>
</gene>
<organism evidence="2 3">
    <name type="scientific">Anabaenopsis elenkinii CCIBt3563</name>
    <dbReference type="NCBI Taxonomy" id="2779889"/>
    <lineage>
        <taxon>Bacteria</taxon>
        <taxon>Bacillati</taxon>
        <taxon>Cyanobacteriota</taxon>
        <taxon>Cyanophyceae</taxon>
        <taxon>Nostocales</taxon>
        <taxon>Nodulariaceae</taxon>
        <taxon>Anabaenopsis</taxon>
    </lineage>
</organism>
<feature type="transmembrane region" description="Helical" evidence="1">
    <location>
        <begin position="38"/>
        <end position="57"/>
    </location>
</feature>
<keyword evidence="1" id="KW-0472">Membrane</keyword>
<name>A0A7S6RF77_9CYAN</name>
<sequence>MPRPTNLSFKTLPWMSLILVSLSYTRLGRVLSQTQAHFYLWILVIVAILILVASLTVPVSSISKYSSLLVSSNLRSFTVGILAALLFFLMLAWFGIFLDMLLIICAGILGRIDCQTAGLTQLQAFLIILLFSLGGLGCGHLLHLLSSGYM</sequence>
<reference evidence="3" key="1">
    <citation type="submission" date="2020-10" db="EMBL/GenBank/DDBJ databases">
        <title>Genome-based taxonomic classification of the species Anabaenopsis elenkinii.</title>
        <authorList>
            <person name="Delbaje E."/>
            <person name="Andreote A.P.D."/>
            <person name="Pellegrinetti T.A."/>
            <person name="Cruz R.B."/>
            <person name="Branco L.H.Z."/>
            <person name="Fiore M.F."/>
        </authorList>
    </citation>
    <scope>NUCLEOTIDE SEQUENCE [LARGE SCALE GENOMIC DNA]</scope>
    <source>
        <strain evidence="3">CCIBt3563</strain>
    </source>
</reference>
<dbReference type="KEGG" id="aee:IM676_05860"/>
<dbReference type="AlphaFoldDB" id="A0A7S6RF77"/>